<comment type="caution">
    <text evidence="7">The sequence shown here is derived from an EMBL/GenBank/DDBJ whole genome shotgun (WGS) entry which is preliminary data.</text>
</comment>
<proteinExistence type="predicted"/>
<dbReference type="Gene3D" id="3.40.50.300">
    <property type="entry name" value="P-loop containing nucleotide triphosphate hydrolases"/>
    <property type="match status" value="1"/>
</dbReference>
<dbReference type="InterPro" id="IPR042197">
    <property type="entry name" value="Apaf_helical"/>
</dbReference>
<dbReference type="Pfam" id="PF00931">
    <property type="entry name" value="NB-ARC"/>
    <property type="match status" value="1"/>
</dbReference>
<dbReference type="FunFam" id="1.10.10.10:FF:000322">
    <property type="entry name" value="Probable disease resistance protein At1g63360"/>
    <property type="match status" value="1"/>
</dbReference>
<dbReference type="AlphaFoldDB" id="A0AAW1YHL5"/>
<accession>A0AAW1YHL5</accession>
<evidence type="ECO:0000259" key="4">
    <source>
        <dbReference type="Pfam" id="PF00931"/>
    </source>
</evidence>
<evidence type="ECO:0000313" key="7">
    <source>
        <dbReference type="EMBL" id="KAK9947756.1"/>
    </source>
</evidence>
<organism evidence="7 8">
    <name type="scientific">Rubus argutus</name>
    <name type="common">Southern blackberry</name>
    <dbReference type="NCBI Taxonomy" id="59490"/>
    <lineage>
        <taxon>Eukaryota</taxon>
        <taxon>Viridiplantae</taxon>
        <taxon>Streptophyta</taxon>
        <taxon>Embryophyta</taxon>
        <taxon>Tracheophyta</taxon>
        <taxon>Spermatophyta</taxon>
        <taxon>Magnoliopsida</taxon>
        <taxon>eudicotyledons</taxon>
        <taxon>Gunneridae</taxon>
        <taxon>Pentapetalae</taxon>
        <taxon>rosids</taxon>
        <taxon>fabids</taxon>
        <taxon>Rosales</taxon>
        <taxon>Rosaceae</taxon>
        <taxon>Rosoideae</taxon>
        <taxon>Rosoideae incertae sedis</taxon>
        <taxon>Rubus</taxon>
    </lineage>
</organism>
<feature type="domain" description="Disease resistance R13L4/SHOC-2-like LRR" evidence="6">
    <location>
        <begin position="547"/>
        <end position="855"/>
    </location>
</feature>
<reference evidence="7 8" key="1">
    <citation type="journal article" date="2023" name="G3 (Bethesda)">
        <title>A chromosome-length genome assembly and annotation of blackberry (Rubus argutus, cv. 'Hillquist').</title>
        <authorList>
            <person name="Bruna T."/>
            <person name="Aryal R."/>
            <person name="Dudchenko O."/>
            <person name="Sargent D.J."/>
            <person name="Mead D."/>
            <person name="Buti M."/>
            <person name="Cavallini A."/>
            <person name="Hytonen T."/>
            <person name="Andres J."/>
            <person name="Pham M."/>
            <person name="Weisz D."/>
            <person name="Mascagni F."/>
            <person name="Usai G."/>
            <person name="Natali L."/>
            <person name="Bassil N."/>
            <person name="Fernandez G.E."/>
            <person name="Lomsadze A."/>
            <person name="Armour M."/>
            <person name="Olukolu B."/>
            <person name="Poorten T."/>
            <person name="Britton C."/>
            <person name="Davik J."/>
            <person name="Ashrafi H."/>
            <person name="Aiden E.L."/>
            <person name="Borodovsky M."/>
            <person name="Worthington M."/>
        </authorList>
    </citation>
    <scope>NUCLEOTIDE SEQUENCE [LARGE SCALE GENOMIC DNA]</scope>
    <source>
        <strain evidence="7">PI 553951</strain>
    </source>
</reference>
<keyword evidence="1" id="KW-0677">Repeat</keyword>
<feature type="domain" description="Disease resistance protein winged helix" evidence="5">
    <location>
        <begin position="425"/>
        <end position="501"/>
    </location>
</feature>
<feature type="region of interest" description="Disordered" evidence="3">
    <location>
        <begin position="895"/>
        <end position="914"/>
    </location>
</feature>
<dbReference type="Gene3D" id="1.10.8.430">
    <property type="entry name" value="Helical domain of apoptotic protease-activating factors"/>
    <property type="match status" value="1"/>
</dbReference>
<evidence type="ECO:0000256" key="1">
    <source>
        <dbReference type="ARBA" id="ARBA00022737"/>
    </source>
</evidence>
<name>A0AAW1YHL5_RUBAR</name>
<evidence type="ECO:0000256" key="3">
    <source>
        <dbReference type="SAM" id="MobiDB-lite"/>
    </source>
</evidence>
<keyword evidence="8" id="KW-1185">Reference proteome</keyword>
<dbReference type="CDD" id="cd00267">
    <property type="entry name" value="ABC_ATPase"/>
    <property type="match status" value="1"/>
</dbReference>
<dbReference type="InterPro" id="IPR044974">
    <property type="entry name" value="Disease_R_plants"/>
</dbReference>
<dbReference type="InterPro" id="IPR027417">
    <property type="entry name" value="P-loop_NTPase"/>
</dbReference>
<dbReference type="SUPFAM" id="SSF52058">
    <property type="entry name" value="L domain-like"/>
    <property type="match status" value="1"/>
</dbReference>
<dbReference type="InterPro" id="IPR058922">
    <property type="entry name" value="WHD_DRP"/>
</dbReference>
<dbReference type="Proteomes" id="UP001457282">
    <property type="component" value="Unassembled WGS sequence"/>
</dbReference>
<dbReference type="GO" id="GO:0043531">
    <property type="term" value="F:ADP binding"/>
    <property type="evidence" value="ECO:0007669"/>
    <property type="project" value="InterPro"/>
</dbReference>
<evidence type="ECO:0000256" key="2">
    <source>
        <dbReference type="ARBA" id="ARBA00022821"/>
    </source>
</evidence>
<dbReference type="Pfam" id="PF23559">
    <property type="entry name" value="WHD_DRP"/>
    <property type="match status" value="1"/>
</dbReference>
<dbReference type="SUPFAM" id="SSF52540">
    <property type="entry name" value="P-loop containing nucleoside triphosphate hydrolases"/>
    <property type="match status" value="1"/>
</dbReference>
<dbReference type="InterPro" id="IPR032675">
    <property type="entry name" value="LRR_dom_sf"/>
</dbReference>
<dbReference type="GO" id="GO:0098542">
    <property type="term" value="P:defense response to other organism"/>
    <property type="evidence" value="ECO:0007669"/>
    <property type="project" value="TreeGrafter"/>
</dbReference>
<dbReference type="InterPro" id="IPR055414">
    <property type="entry name" value="LRR_R13L4/SHOC2-like"/>
</dbReference>
<dbReference type="PRINTS" id="PR00364">
    <property type="entry name" value="DISEASERSIST"/>
</dbReference>
<evidence type="ECO:0000259" key="6">
    <source>
        <dbReference type="Pfam" id="PF23598"/>
    </source>
</evidence>
<sequence>MAELAVREALALAEEVIIILYQTFERPTNLHDDVEKVQNILEMMHECVRESEDGIDEDRQLFLDVAYRFEDALEEFMFQLVTDEALNNISQDTDDDGVAEFIGSWKPSCKLSSDIEEIIDKNTSFVERLDSLLQNHISEGGSRSRLGDSFTFSYHDLAEGDQVVGFGELQEKLFKQLTEEDSKLLTIFIVGPGGSGKSTLVKNVFKSEEVQRFFDCKAWVVVPRQPLQLNELLLKMLTGLEEKPALVEQVVDPKAKLRLFLQQKRYLVVLDDVWRKQDLQYIVKALPNGFHGSRIIITSRNSDVASFLSPKYIHDLSSGLSSERAKDLFFSKAFHNNERYLCPPELEECSRKILKWCGGLPLAISEVGTLLAEKPRNLFVWDKFRQSLGTEIRPGSSLSIISSILEPSYMDLPNHLKTCFLYLGVFPAYYHIQFDRLIHLWVAEGFVKPTRGITVEQVAQGYLNELIERNLVLIVSERGITWRRYEREPSCYVVNLVRDFIISKAENFITVLEPNCSTSTSGERIRRLSVHAGSPQLLRSGLDLKHIRTLLVFFNYSHTDLETVLRTSKFLRVIDLKDIPYFIHFHKSVDGLILLKYASLMALGTVPKSLRKLRFLETLELGRLVEELPEEICQLYTLRHLLVYPSRGVKFSAGNIGALSSMQGLAMINVSNDRKIIKALGELKDLRKLGVVELETKDGKELCIALEKMKHLSTLDVSSERGQSLDLDHMHCPPLYLQHLYLSGTQERLPMWISKLTSLQKLHLKRSVPNANPLDVLEALPNLMELYLKGNYRCEELVFRADTFKKLMNLNIKKIYGLNLMRVEDGALPMLRELSFSNCPYLKSLPYGFGGLKSLHGLVLEDMPDEFIAMLRKDGPCRQEVRHIPVIRSYKSGRLSQDLSENASSSSGGHDGKMSSNDKLYGLKNLQDSAGISVTNKFEGILGTRKNKEKLGNKAFNSICLIEF</sequence>
<evidence type="ECO:0000259" key="5">
    <source>
        <dbReference type="Pfam" id="PF23559"/>
    </source>
</evidence>
<evidence type="ECO:0000313" key="8">
    <source>
        <dbReference type="Proteomes" id="UP001457282"/>
    </source>
</evidence>
<dbReference type="Gene3D" id="1.10.10.10">
    <property type="entry name" value="Winged helix-like DNA-binding domain superfamily/Winged helix DNA-binding domain"/>
    <property type="match status" value="1"/>
</dbReference>
<dbReference type="InterPro" id="IPR002182">
    <property type="entry name" value="NB-ARC"/>
</dbReference>
<keyword evidence="2" id="KW-0611">Plant defense</keyword>
<dbReference type="EMBL" id="JBEDUW010000001">
    <property type="protein sequence ID" value="KAK9947756.1"/>
    <property type="molecule type" value="Genomic_DNA"/>
</dbReference>
<dbReference type="PANTHER" id="PTHR23155:SF1205">
    <property type="entry name" value="DISEASE RESISTANCE PROTEIN RPM1"/>
    <property type="match status" value="1"/>
</dbReference>
<gene>
    <name evidence="7" type="ORF">M0R45_003364</name>
</gene>
<feature type="domain" description="NB-ARC" evidence="4">
    <location>
        <begin position="170"/>
        <end position="337"/>
    </location>
</feature>
<protein>
    <submittedName>
        <fullName evidence="7">Uncharacterized protein</fullName>
    </submittedName>
</protein>
<dbReference type="Gene3D" id="3.80.10.10">
    <property type="entry name" value="Ribonuclease Inhibitor"/>
    <property type="match status" value="1"/>
</dbReference>
<dbReference type="InterPro" id="IPR036388">
    <property type="entry name" value="WH-like_DNA-bd_sf"/>
</dbReference>
<dbReference type="PANTHER" id="PTHR23155">
    <property type="entry name" value="DISEASE RESISTANCE PROTEIN RP"/>
    <property type="match status" value="1"/>
</dbReference>
<dbReference type="Pfam" id="PF23598">
    <property type="entry name" value="LRR_14"/>
    <property type="match status" value="1"/>
</dbReference>